<keyword evidence="8 11" id="KW-0408">Iron</keyword>
<dbReference type="InterPro" id="IPR017972">
    <property type="entry name" value="Cyt_P450_CS"/>
</dbReference>
<keyword evidence="6" id="KW-1133">Transmembrane helix</keyword>
<comment type="cofactor">
    <cofactor evidence="11">
        <name>heme</name>
        <dbReference type="ChEBI" id="CHEBI:30413"/>
    </cofactor>
</comment>
<organism evidence="14 16">
    <name type="scientific">Ilex paraguariensis</name>
    <name type="common">yerba mate</name>
    <dbReference type="NCBI Taxonomy" id="185542"/>
    <lineage>
        <taxon>Eukaryota</taxon>
        <taxon>Viridiplantae</taxon>
        <taxon>Streptophyta</taxon>
        <taxon>Embryophyta</taxon>
        <taxon>Tracheophyta</taxon>
        <taxon>Spermatophyta</taxon>
        <taxon>Magnoliopsida</taxon>
        <taxon>eudicotyledons</taxon>
        <taxon>Gunneridae</taxon>
        <taxon>Pentapetalae</taxon>
        <taxon>asterids</taxon>
        <taxon>campanulids</taxon>
        <taxon>Aquifoliales</taxon>
        <taxon>Aquifoliaceae</taxon>
        <taxon>Ilex</taxon>
    </lineage>
</organism>
<dbReference type="InterPro" id="IPR050665">
    <property type="entry name" value="Cytochrome_P450_Monooxygen"/>
</dbReference>
<keyword evidence="7 12" id="KW-0560">Oxidoreductase</keyword>
<dbReference type="GO" id="GO:0004497">
    <property type="term" value="F:monooxygenase activity"/>
    <property type="evidence" value="ECO:0007669"/>
    <property type="project" value="UniProtKB-KW"/>
</dbReference>
<dbReference type="EMBL" id="CAUOFW020000778">
    <property type="protein sequence ID" value="CAK9136766.1"/>
    <property type="molecule type" value="Genomic_DNA"/>
</dbReference>
<keyword evidence="16" id="KW-1185">Reference proteome</keyword>
<comment type="subcellular location">
    <subcellularLocation>
        <location evidence="1">Membrane</location>
    </subcellularLocation>
</comment>
<evidence type="ECO:0000256" key="13">
    <source>
        <dbReference type="SAM" id="SignalP"/>
    </source>
</evidence>
<dbReference type="GO" id="GO:0046872">
    <property type="term" value="F:metal ion binding"/>
    <property type="evidence" value="ECO:0007669"/>
    <property type="project" value="UniProtKB-KW"/>
</dbReference>
<keyword evidence="10" id="KW-0472">Membrane</keyword>
<protein>
    <recommendedName>
        <fullName evidence="17">Cytochrome P450</fullName>
    </recommendedName>
</protein>
<keyword evidence="5 11" id="KW-0479">Metal-binding</keyword>
<dbReference type="Pfam" id="PF00067">
    <property type="entry name" value="p450"/>
    <property type="match status" value="2"/>
</dbReference>
<dbReference type="AlphaFoldDB" id="A0ABC8QWZ8"/>
<dbReference type="EMBL" id="CAUOFW020002192">
    <property type="protein sequence ID" value="CAK9152043.1"/>
    <property type="molecule type" value="Genomic_DNA"/>
</dbReference>
<evidence type="ECO:0000256" key="5">
    <source>
        <dbReference type="ARBA" id="ARBA00022723"/>
    </source>
</evidence>
<keyword evidence="3 11" id="KW-0349">Heme</keyword>
<evidence type="ECO:0000313" key="16">
    <source>
        <dbReference type="Proteomes" id="UP001642360"/>
    </source>
</evidence>
<evidence type="ECO:0000313" key="15">
    <source>
        <dbReference type="EMBL" id="CAK9152043.1"/>
    </source>
</evidence>
<dbReference type="PROSITE" id="PS00086">
    <property type="entry name" value="CYTOCHROME_P450"/>
    <property type="match status" value="1"/>
</dbReference>
<dbReference type="InterPro" id="IPR036396">
    <property type="entry name" value="Cyt_P450_sf"/>
</dbReference>
<feature type="binding site" description="axial binding residue" evidence="11">
    <location>
        <position position="122"/>
    </location>
    <ligand>
        <name>heme</name>
        <dbReference type="ChEBI" id="CHEBI:30413"/>
    </ligand>
    <ligandPart>
        <name>Fe</name>
        <dbReference type="ChEBI" id="CHEBI:18248"/>
    </ligandPart>
</feature>
<evidence type="ECO:0000256" key="10">
    <source>
        <dbReference type="ARBA" id="ARBA00023136"/>
    </source>
</evidence>
<evidence type="ECO:0000256" key="8">
    <source>
        <dbReference type="ARBA" id="ARBA00023004"/>
    </source>
</evidence>
<comment type="caution">
    <text evidence="14">The sequence shown here is derived from an EMBL/GenBank/DDBJ whole genome shotgun (WGS) entry which is preliminary data.</text>
</comment>
<feature type="signal peptide" evidence="13">
    <location>
        <begin position="1"/>
        <end position="27"/>
    </location>
</feature>
<evidence type="ECO:0000313" key="14">
    <source>
        <dbReference type="EMBL" id="CAK9136766.1"/>
    </source>
</evidence>
<comment type="similarity">
    <text evidence="2 12">Belongs to the cytochrome P450 family.</text>
</comment>
<evidence type="ECO:0008006" key="17">
    <source>
        <dbReference type="Google" id="ProtNLM"/>
    </source>
</evidence>
<dbReference type="GO" id="GO:0016020">
    <property type="term" value="C:membrane"/>
    <property type="evidence" value="ECO:0007669"/>
    <property type="project" value="UniProtKB-SubCell"/>
</dbReference>
<dbReference type="PRINTS" id="PR00463">
    <property type="entry name" value="EP450I"/>
</dbReference>
<evidence type="ECO:0000256" key="3">
    <source>
        <dbReference type="ARBA" id="ARBA00022617"/>
    </source>
</evidence>
<dbReference type="InterPro" id="IPR002401">
    <property type="entry name" value="Cyt_P450_E_grp-I"/>
</dbReference>
<evidence type="ECO:0000256" key="2">
    <source>
        <dbReference type="ARBA" id="ARBA00010617"/>
    </source>
</evidence>
<dbReference type="Gene3D" id="1.10.630.10">
    <property type="entry name" value="Cytochrome P450"/>
    <property type="match status" value="1"/>
</dbReference>
<evidence type="ECO:0000256" key="1">
    <source>
        <dbReference type="ARBA" id="ARBA00004370"/>
    </source>
</evidence>
<evidence type="ECO:0000256" key="7">
    <source>
        <dbReference type="ARBA" id="ARBA00023002"/>
    </source>
</evidence>
<feature type="chain" id="PRO_5044720855" description="Cytochrome P450" evidence="13">
    <location>
        <begin position="28"/>
        <end position="169"/>
    </location>
</feature>
<reference evidence="14 16" key="1">
    <citation type="submission" date="2024-02" db="EMBL/GenBank/DDBJ databases">
        <authorList>
            <person name="Vignale AGUSTIN F."/>
            <person name="Sosa J E."/>
            <person name="Modenutti C."/>
        </authorList>
    </citation>
    <scope>NUCLEOTIDE SEQUENCE [LARGE SCALE GENOMIC DNA]</scope>
</reference>
<evidence type="ECO:0000256" key="9">
    <source>
        <dbReference type="ARBA" id="ARBA00023033"/>
    </source>
</evidence>
<keyword evidence="13" id="KW-0732">Signal</keyword>
<evidence type="ECO:0000256" key="12">
    <source>
        <dbReference type="RuleBase" id="RU000461"/>
    </source>
</evidence>
<dbReference type="PANTHER" id="PTHR24282">
    <property type="entry name" value="CYTOCHROME P450 FAMILY MEMBER"/>
    <property type="match status" value="1"/>
</dbReference>
<dbReference type="PANTHER" id="PTHR24282:SF260">
    <property type="entry name" value="CYTOCHROME P450 714C2-LIKE"/>
    <property type="match status" value="1"/>
</dbReference>
<dbReference type="InterPro" id="IPR001128">
    <property type="entry name" value="Cyt_P450"/>
</dbReference>
<accession>A0ABC8QWZ8</accession>
<name>A0ABC8QWZ8_9AQUA</name>
<evidence type="ECO:0000256" key="6">
    <source>
        <dbReference type="ARBA" id="ARBA00022989"/>
    </source>
</evidence>
<gene>
    <name evidence="15" type="ORF">ILEXP_LOCUS20219</name>
    <name evidence="14" type="ORF">ILEXP_LOCUS3773</name>
</gene>
<evidence type="ECO:0000256" key="11">
    <source>
        <dbReference type="PIRSR" id="PIRSR602401-1"/>
    </source>
</evidence>
<sequence length="169" mass="18908">METTALSASWCLMLLAAHPEWLSCALTEVLDVCSNNLPDAEMLRSMKTLNMVIQEAPDLNVKGIQVPKGINIHVPIPVLHQHPDLWGADVHRFNPERFTQGTTGACKFPQAYMPFGVGTRICAGQHFAMAELKVILSLVLSRSPAYRHSPVFRLVIEPEHGVYLHFRRV</sequence>
<keyword evidence="4" id="KW-0812">Transmembrane</keyword>
<keyword evidence="9 12" id="KW-0503">Monooxygenase</keyword>
<evidence type="ECO:0000256" key="4">
    <source>
        <dbReference type="ARBA" id="ARBA00022692"/>
    </source>
</evidence>
<dbReference type="Proteomes" id="UP001642360">
    <property type="component" value="Unassembled WGS sequence"/>
</dbReference>
<proteinExistence type="inferred from homology"/>
<dbReference type="SUPFAM" id="SSF48264">
    <property type="entry name" value="Cytochrome P450"/>
    <property type="match status" value="1"/>
</dbReference>